<reference evidence="3" key="1">
    <citation type="submission" date="2016-10" db="EMBL/GenBank/DDBJ databases">
        <authorList>
            <person name="Varghese N."/>
            <person name="Submissions S."/>
        </authorList>
    </citation>
    <scope>NUCLEOTIDE SEQUENCE [LARGE SCALE GENOMIC DNA]</scope>
    <source>
        <strain evidence="3">CGMCC 1.10657</strain>
    </source>
</reference>
<dbReference type="GO" id="GO:0016747">
    <property type="term" value="F:acyltransferase activity, transferring groups other than amino-acyl groups"/>
    <property type="evidence" value="ECO:0007669"/>
    <property type="project" value="InterPro"/>
</dbReference>
<dbReference type="AlphaFoldDB" id="A0A1H3XAR7"/>
<dbReference type="Proteomes" id="UP000198658">
    <property type="component" value="Unassembled WGS sequence"/>
</dbReference>
<dbReference type="CDD" id="cd04301">
    <property type="entry name" value="NAT_SF"/>
    <property type="match status" value="1"/>
</dbReference>
<evidence type="ECO:0000259" key="1">
    <source>
        <dbReference type="PROSITE" id="PS51186"/>
    </source>
</evidence>
<gene>
    <name evidence="2" type="ORF">SAMN05216562_1410</name>
</gene>
<organism evidence="2 3">
    <name type="scientific">Microbulbifer marinus</name>
    <dbReference type="NCBI Taxonomy" id="658218"/>
    <lineage>
        <taxon>Bacteria</taxon>
        <taxon>Pseudomonadati</taxon>
        <taxon>Pseudomonadota</taxon>
        <taxon>Gammaproteobacteria</taxon>
        <taxon>Cellvibrionales</taxon>
        <taxon>Microbulbiferaceae</taxon>
        <taxon>Microbulbifer</taxon>
    </lineage>
</organism>
<name>A0A1H3XAR7_9GAMM</name>
<dbReference type="EMBL" id="FNQO01000001">
    <property type="protein sequence ID" value="SDZ95774.1"/>
    <property type="molecule type" value="Genomic_DNA"/>
</dbReference>
<dbReference type="PANTHER" id="PTHR43792">
    <property type="entry name" value="GNAT FAMILY, PUTATIVE (AFU_ORTHOLOGUE AFUA_3G00765)-RELATED-RELATED"/>
    <property type="match status" value="1"/>
</dbReference>
<dbReference type="InterPro" id="IPR051531">
    <property type="entry name" value="N-acetyltransferase"/>
</dbReference>
<dbReference type="SUPFAM" id="SSF55729">
    <property type="entry name" value="Acyl-CoA N-acyltransferases (Nat)"/>
    <property type="match status" value="1"/>
</dbReference>
<sequence>MFQLETPQLVLRELTEEDAPLMLAVLNDADFLRNVGDRGVRTVDDARRYIVDGPMAMYRQYGFGMYRVELKDGTAIGLCGLVKRDGLDDVDIGFAFLPDFRGQGYALEAAEAVMQYAREQVALKRVVAITLPDNTPSVRLLEKIGLQPEGRITLPNDDDELLLMGWSATPTKN</sequence>
<dbReference type="InterPro" id="IPR000182">
    <property type="entry name" value="GNAT_dom"/>
</dbReference>
<dbReference type="InterPro" id="IPR016181">
    <property type="entry name" value="Acyl_CoA_acyltransferase"/>
</dbReference>
<protein>
    <submittedName>
        <fullName evidence="2">Protein N-acetyltransferase, RimJ/RimL family</fullName>
    </submittedName>
</protein>
<dbReference type="OrthoDB" id="9798081at2"/>
<proteinExistence type="predicted"/>
<dbReference type="Gene3D" id="3.40.630.30">
    <property type="match status" value="1"/>
</dbReference>
<accession>A0A1H3XAR7</accession>
<evidence type="ECO:0000313" key="2">
    <source>
        <dbReference type="EMBL" id="SDZ95774.1"/>
    </source>
</evidence>
<feature type="domain" description="N-acetyltransferase" evidence="1">
    <location>
        <begin position="9"/>
        <end position="169"/>
    </location>
</feature>
<keyword evidence="2" id="KW-0808">Transferase</keyword>
<dbReference type="PANTHER" id="PTHR43792:SF1">
    <property type="entry name" value="N-ACETYLTRANSFERASE DOMAIN-CONTAINING PROTEIN"/>
    <property type="match status" value="1"/>
</dbReference>
<dbReference type="Pfam" id="PF13302">
    <property type="entry name" value="Acetyltransf_3"/>
    <property type="match status" value="1"/>
</dbReference>
<evidence type="ECO:0000313" key="3">
    <source>
        <dbReference type="Proteomes" id="UP000198658"/>
    </source>
</evidence>
<keyword evidence="3" id="KW-1185">Reference proteome</keyword>
<dbReference type="PROSITE" id="PS51186">
    <property type="entry name" value="GNAT"/>
    <property type="match status" value="1"/>
</dbReference>
<dbReference type="STRING" id="658218.SAMN05216562_1410"/>